<organism evidence="3 4">
    <name type="scientific">Methanobacterium congolense</name>
    <dbReference type="NCBI Taxonomy" id="118062"/>
    <lineage>
        <taxon>Archaea</taxon>
        <taxon>Methanobacteriati</taxon>
        <taxon>Methanobacteriota</taxon>
        <taxon>Methanomada group</taxon>
        <taxon>Methanobacteria</taxon>
        <taxon>Methanobacteriales</taxon>
        <taxon>Methanobacteriaceae</taxon>
        <taxon>Methanobacterium</taxon>
    </lineage>
</organism>
<evidence type="ECO:0000313" key="3">
    <source>
        <dbReference type="EMBL" id="SCG86723.1"/>
    </source>
</evidence>
<dbReference type="KEGG" id="mcub:MCBB_2182"/>
<keyword evidence="2" id="KW-1133">Transmembrane helix</keyword>
<feature type="transmembrane region" description="Helical" evidence="2">
    <location>
        <begin position="20"/>
        <end position="42"/>
    </location>
</feature>
<sequence>MKKDVGYLAPASFPMILPMGSTGIIIGVAGILIILIVVLTVYKSLKKKKSSEIVERRLSNIKTQFADLNDDFDFDEEGGWLNNRDDDASDFDEEMFRK</sequence>
<feature type="compositionally biased region" description="Acidic residues" evidence="1">
    <location>
        <begin position="87"/>
        <end position="98"/>
    </location>
</feature>
<dbReference type="RefSeq" id="WP_071907758.1">
    <property type="nucleotide sequence ID" value="NZ_LT607756.1"/>
</dbReference>
<evidence type="ECO:0000256" key="1">
    <source>
        <dbReference type="SAM" id="MobiDB-lite"/>
    </source>
</evidence>
<dbReference type="AlphaFoldDB" id="A0A1D3L515"/>
<dbReference type="EMBL" id="LT607756">
    <property type="protein sequence ID" value="SCG86723.1"/>
    <property type="molecule type" value="Genomic_DNA"/>
</dbReference>
<proteinExistence type="predicted"/>
<keyword evidence="4" id="KW-1185">Reference proteome</keyword>
<dbReference type="Proteomes" id="UP000094707">
    <property type="component" value="Chromosome I"/>
</dbReference>
<feature type="region of interest" description="Disordered" evidence="1">
    <location>
        <begin position="76"/>
        <end position="98"/>
    </location>
</feature>
<accession>A0A1D3L515</accession>
<dbReference type="STRING" id="118062.MCBB_2182"/>
<dbReference type="GeneID" id="30413017"/>
<keyword evidence="2" id="KW-0472">Membrane</keyword>
<reference evidence="3 4" key="1">
    <citation type="submission" date="2016-08" db="EMBL/GenBank/DDBJ databases">
        <authorList>
            <person name="Seilhamer J.J."/>
        </authorList>
    </citation>
    <scope>NUCLEOTIDE SEQUENCE [LARGE SCALE GENOMIC DNA]</scope>
    <source>
        <strain evidence="3">Buetzberg</strain>
    </source>
</reference>
<evidence type="ECO:0000313" key="4">
    <source>
        <dbReference type="Proteomes" id="UP000094707"/>
    </source>
</evidence>
<keyword evidence="2" id="KW-0812">Transmembrane</keyword>
<name>A0A1D3L515_9EURY</name>
<gene>
    <name evidence="3" type="ORF">MCBB_2182</name>
</gene>
<evidence type="ECO:0000256" key="2">
    <source>
        <dbReference type="SAM" id="Phobius"/>
    </source>
</evidence>
<protein>
    <submittedName>
        <fullName evidence="3">Region of a membrane-bound protein predicted to be embedded in the membrane</fullName>
    </submittedName>
</protein>